<dbReference type="CDD" id="cd09111">
    <property type="entry name" value="PLDc_ymdC_like_1"/>
    <property type="match status" value="1"/>
</dbReference>
<dbReference type="RefSeq" id="WP_065181816.1">
    <property type="nucleotide sequence ID" value="NZ_LYVI01000004.1"/>
</dbReference>
<organism evidence="2 3">
    <name type="scientific">Stenotrophomonas maltophilia</name>
    <name type="common">Pseudomonas maltophilia</name>
    <name type="synonym">Xanthomonas maltophilia</name>
    <dbReference type="NCBI Taxonomy" id="40324"/>
    <lineage>
        <taxon>Bacteria</taxon>
        <taxon>Pseudomonadati</taxon>
        <taxon>Pseudomonadota</taxon>
        <taxon>Gammaproteobacteria</taxon>
        <taxon>Lysobacterales</taxon>
        <taxon>Lysobacteraceae</taxon>
        <taxon>Stenotrophomonas</taxon>
        <taxon>Stenotrophomonas maltophilia group</taxon>
    </lineage>
</organism>
<dbReference type="Gene3D" id="3.30.870.10">
    <property type="entry name" value="Endonuclease Chain A"/>
    <property type="match status" value="2"/>
</dbReference>
<dbReference type="PANTHER" id="PTHR21248">
    <property type="entry name" value="CARDIOLIPIN SYNTHASE"/>
    <property type="match status" value="1"/>
</dbReference>
<dbReference type="GO" id="GO:0032049">
    <property type="term" value="P:cardiolipin biosynthetic process"/>
    <property type="evidence" value="ECO:0007669"/>
    <property type="project" value="UniProtKB-ARBA"/>
</dbReference>
<reference evidence="2 3" key="1">
    <citation type="submission" date="2016-05" db="EMBL/GenBank/DDBJ databases">
        <title>Draft Genome Sequences of Stenotrophomonas maltophilia Strains Sm32COP, Sm41DVV, Sm46PAILV, SmF3, SmF22, SmSOFb1 and SmCVFa1, Isolated from Different Manures, in France.</title>
        <authorList>
            <person name="Nazaret S."/>
            <person name="Bodilis J."/>
        </authorList>
    </citation>
    <scope>NUCLEOTIDE SEQUENCE [LARGE SCALE GENOMIC DNA]</scope>
    <source>
        <strain evidence="2 3">Sm41DVV</strain>
    </source>
</reference>
<evidence type="ECO:0000313" key="3">
    <source>
        <dbReference type="Proteomes" id="UP000092125"/>
    </source>
</evidence>
<evidence type="ECO:0000259" key="1">
    <source>
        <dbReference type="PROSITE" id="PS50035"/>
    </source>
</evidence>
<dbReference type="AlphaFoldDB" id="A0AAP7GUV1"/>
<comment type="caution">
    <text evidence="2">The sequence shown here is derived from an EMBL/GenBank/DDBJ whole genome shotgun (WGS) entry which is preliminary data.</text>
</comment>
<name>A0AAP7GUV1_STEMA</name>
<dbReference type="Proteomes" id="UP000092125">
    <property type="component" value="Unassembled WGS sequence"/>
</dbReference>
<dbReference type="SMART" id="SM00155">
    <property type="entry name" value="PLDc"/>
    <property type="match status" value="2"/>
</dbReference>
<sequence length="522" mass="58313">MSPPAPVWRRLLRVVAIIFAILLLLVLSGLLLADHLTPQAHGEPSHVLPLQPAQTRIDQQVVPLQEAHPGQSGVAFLGDGMDAFAARAMITAQAGRSLDLQYYIWHDDLIGHLMARALHDAAERGVRVRILLDDMNAKDKDALMMALDRHPNIEIRLYNPFRNRSGILRMVEMVQRFFSVNHRMHNKSWIADGRVAIVGGRNIGEEYFSARTDVNFQDLDLLVAGPAVAQANRIFDDYWNSPAAIPVSALAFHTDAQLRLLVRESDHEAQRDAARPYLARVAESRHRQRPSPEPLHWSSTVRIVSDPPMKHRNDDRGSWLVTGLIGELESARSKALLISPYFVPGNEGLDGLSAMASRGVHLGIVTNSLAANDVAAVHGGYMGYRVPLLNAGVHLYELKAQGQAGDAGLFGSSGASLHTKAFLVDDRRGFVGSFNLDPRSAYLNTEMGVLFDDPVLGAQLRDEYLRLADARHSWWLAVDNRDRLRWLEREPPPRWVEDEPGATRRQRWLSRIISWLPVESQL</sequence>
<dbReference type="GO" id="GO:0030572">
    <property type="term" value="F:phosphatidyltransferase activity"/>
    <property type="evidence" value="ECO:0007669"/>
    <property type="project" value="UniProtKB-ARBA"/>
</dbReference>
<dbReference type="Pfam" id="PF13091">
    <property type="entry name" value="PLDc_2"/>
    <property type="match status" value="2"/>
</dbReference>
<evidence type="ECO:0000313" key="2">
    <source>
        <dbReference type="EMBL" id="OBU61820.1"/>
    </source>
</evidence>
<proteinExistence type="predicted"/>
<feature type="domain" description="PLD phosphodiesterase" evidence="1">
    <location>
        <begin position="180"/>
        <end position="207"/>
    </location>
</feature>
<dbReference type="EMBL" id="LYVI01000004">
    <property type="protein sequence ID" value="OBU61820.1"/>
    <property type="molecule type" value="Genomic_DNA"/>
</dbReference>
<dbReference type="CDD" id="cd09113">
    <property type="entry name" value="PLDc_ymdC_like_2"/>
    <property type="match status" value="1"/>
</dbReference>
<protein>
    <submittedName>
        <fullName evidence="2">Cardiolipin synthase</fullName>
    </submittedName>
</protein>
<feature type="domain" description="PLD phosphodiesterase" evidence="1">
    <location>
        <begin position="413"/>
        <end position="440"/>
    </location>
</feature>
<dbReference type="InterPro" id="IPR025202">
    <property type="entry name" value="PLD-like_dom"/>
</dbReference>
<gene>
    <name evidence="2" type="ORF">A9K56_07145</name>
</gene>
<dbReference type="InterPro" id="IPR001736">
    <property type="entry name" value="PLipase_D/transphosphatidylase"/>
</dbReference>
<dbReference type="PROSITE" id="PS50035">
    <property type="entry name" value="PLD"/>
    <property type="match status" value="2"/>
</dbReference>
<dbReference type="PANTHER" id="PTHR21248:SF12">
    <property type="entry name" value="CARDIOLIPIN SYNTHASE C"/>
    <property type="match status" value="1"/>
</dbReference>
<accession>A0AAP7GUV1</accession>
<dbReference type="SUPFAM" id="SSF56024">
    <property type="entry name" value="Phospholipase D/nuclease"/>
    <property type="match status" value="2"/>
</dbReference>